<keyword evidence="1" id="KW-0812">Transmembrane</keyword>
<feature type="transmembrane region" description="Helical" evidence="1">
    <location>
        <begin position="50"/>
        <end position="66"/>
    </location>
</feature>
<keyword evidence="3" id="KW-1185">Reference proteome</keyword>
<name>A0A161LFG1_9BACT</name>
<dbReference type="Proteomes" id="UP000076586">
    <property type="component" value="Unassembled WGS sequence"/>
</dbReference>
<dbReference type="AlphaFoldDB" id="A0A161LFG1"/>
<keyword evidence="1" id="KW-0472">Membrane</keyword>
<evidence type="ECO:0000313" key="2">
    <source>
        <dbReference type="EMBL" id="GAT63805.1"/>
    </source>
</evidence>
<protein>
    <submittedName>
        <fullName evidence="2">Uncharacterized protein</fullName>
    </submittedName>
</protein>
<keyword evidence="1" id="KW-1133">Transmembrane helix</keyword>
<accession>A0A161LFG1</accession>
<dbReference type="EMBL" id="BDCR01000004">
    <property type="protein sequence ID" value="GAT63805.1"/>
    <property type="molecule type" value="Genomic_DNA"/>
</dbReference>
<gene>
    <name evidence="2" type="ORF">PJIAN_4347</name>
</gene>
<comment type="caution">
    <text evidence="2">The sequence shown here is derived from an EMBL/GenBank/DDBJ whole genome shotgun (WGS) entry which is preliminary data.</text>
</comment>
<evidence type="ECO:0000313" key="3">
    <source>
        <dbReference type="Proteomes" id="UP000076586"/>
    </source>
</evidence>
<sequence>MLKINEYTDTNILRKIVIKSTIFEVYSVSMETNFRKLRNQQSIPAFKDKLFAMFFGLVVGFSFLYSCINLNTDDYPWAEYYTFQCSRQALLSKINIFKERNPDYQLVVTLQSGQKVELKNTYTAHFCHIYFYLKNRNETLHCVMNISDTARTTQIGLEAVSKGIGFNRWREINTKKLTPKENQELKRIFENQILDQLGPWSRK</sequence>
<organism evidence="2 3">
    <name type="scientific">Paludibacter jiangxiensis</name>
    <dbReference type="NCBI Taxonomy" id="681398"/>
    <lineage>
        <taxon>Bacteria</taxon>
        <taxon>Pseudomonadati</taxon>
        <taxon>Bacteroidota</taxon>
        <taxon>Bacteroidia</taxon>
        <taxon>Bacteroidales</taxon>
        <taxon>Paludibacteraceae</taxon>
        <taxon>Paludibacter</taxon>
    </lineage>
</organism>
<reference evidence="3" key="1">
    <citation type="submission" date="2016-04" db="EMBL/GenBank/DDBJ databases">
        <title>Draft genome sequence of Paludibacter jiangxiensis strain NM7.</title>
        <authorList>
            <person name="Qiu Y."/>
            <person name="Matsuura N."/>
            <person name="Ohashi A."/>
            <person name="Tourlousse M.D."/>
            <person name="Sekiguchi Y."/>
        </authorList>
    </citation>
    <scope>NUCLEOTIDE SEQUENCE [LARGE SCALE GENOMIC DNA]</scope>
    <source>
        <strain evidence="3">NM7</strain>
    </source>
</reference>
<dbReference type="STRING" id="681398.PJIAN_4347"/>
<reference evidence="3" key="2">
    <citation type="journal article" date="2017" name="Genome Announc.">
        <title>Draft genome sequence of Paludibacter jiangxiensis NM7(T), a propionate-producing fermentative bacterium.</title>
        <authorList>
            <person name="Qiu Y.-L."/>
            <person name="Tourlousse D.M."/>
            <person name="Matsuura N."/>
            <person name="Ohashi A."/>
            <person name="Sekiguchi Y."/>
        </authorList>
    </citation>
    <scope>NUCLEOTIDE SEQUENCE [LARGE SCALE GENOMIC DNA]</scope>
    <source>
        <strain evidence="3">NM7</strain>
    </source>
</reference>
<proteinExistence type="predicted"/>
<evidence type="ECO:0000256" key="1">
    <source>
        <dbReference type="SAM" id="Phobius"/>
    </source>
</evidence>